<dbReference type="STRING" id="670580.A0A1X6MX80"/>
<dbReference type="AlphaFoldDB" id="A0A1X6MX80"/>
<dbReference type="Proteomes" id="UP000194127">
    <property type="component" value="Unassembled WGS sequence"/>
</dbReference>
<keyword evidence="2" id="KW-1185">Reference proteome</keyword>
<dbReference type="GeneID" id="36325905"/>
<gene>
    <name evidence="1" type="ORF">POSPLADRAFT_1057790</name>
</gene>
<reference evidence="1 2" key="1">
    <citation type="submission" date="2017-04" db="EMBL/GenBank/DDBJ databases">
        <title>Genome Sequence of the Model Brown-Rot Fungus Postia placenta SB12.</title>
        <authorList>
            <consortium name="DOE Joint Genome Institute"/>
            <person name="Gaskell J."/>
            <person name="Kersten P."/>
            <person name="Larrondo L.F."/>
            <person name="Canessa P."/>
            <person name="Martinez D."/>
            <person name="Hibbett D."/>
            <person name="Schmoll M."/>
            <person name="Kubicek C.P."/>
            <person name="Martinez A.T."/>
            <person name="Yadav J."/>
            <person name="Master E."/>
            <person name="Magnuson J.K."/>
            <person name="James T."/>
            <person name="Yaver D."/>
            <person name="Berka R."/>
            <person name="Labutti K."/>
            <person name="Lipzen A."/>
            <person name="Aerts A."/>
            <person name="Barry K."/>
            <person name="Henrissat B."/>
            <person name="Blanchette R."/>
            <person name="Grigoriev I."/>
            <person name="Cullen D."/>
        </authorList>
    </citation>
    <scope>NUCLEOTIDE SEQUENCE [LARGE SCALE GENOMIC DNA]</scope>
    <source>
        <strain evidence="1 2">MAD-698-R-SB12</strain>
    </source>
</reference>
<dbReference type="OrthoDB" id="2151789at2759"/>
<accession>A0A1X6MX80</accession>
<name>A0A1X6MX80_9APHY</name>
<proteinExistence type="predicted"/>
<sequence length="194" mass="21585">MKVFHLVGDGTGFGLIAIISGAWAVNNTNPPSWIFDDFLSIPALATNVKTRSFLSLIQVEPVQKTANLRGYKNTVPLTEITEGILNGVLTKAQYWAEQLQLNSDQIISYDVEPFLPTILTHRAPSAYPWTRTERYLPLNIYFSWSDETFDSEYYAAITQTATNLTSAAVEGQTNISGVPHYPNYSLYGTPISDI</sequence>
<evidence type="ECO:0000313" key="1">
    <source>
        <dbReference type="EMBL" id="OSX60846.1"/>
    </source>
</evidence>
<dbReference type="EMBL" id="KZ110599">
    <property type="protein sequence ID" value="OSX60846.1"/>
    <property type="molecule type" value="Genomic_DNA"/>
</dbReference>
<evidence type="ECO:0000313" key="2">
    <source>
        <dbReference type="Proteomes" id="UP000194127"/>
    </source>
</evidence>
<protein>
    <submittedName>
        <fullName evidence="1">Uncharacterized protein</fullName>
    </submittedName>
</protein>
<dbReference type="RefSeq" id="XP_024337640.1">
    <property type="nucleotide sequence ID" value="XM_024480955.1"/>
</dbReference>
<organism evidence="1 2">
    <name type="scientific">Postia placenta MAD-698-R-SB12</name>
    <dbReference type="NCBI Taxonomy" id="670580"/>
    <lineage>
        <taxon>Eukaryota</taxon>
        <taxon>Fungi</taxon>
        <taxon>Dikarya</taxon>
        <taxon>Basidiomycota</taxon>
        <taxon>Agaricomycotina</taxon>
        <taxon>Agaricomycetes</taxon>
        <taxon>Polyporales</taxon>
        <taxon>Adustoporiaceae</taxon>
        <taxon>Rhodonia</taxon>
    </lineage>
</organism>